<dbReference type="SUPFAM" id="SSF57716">
    <property type="entry name" value="Glucocorticoid receptor-like (DNA-binding domain)"/>
    <property type="match status" value="1"/>
</dbReference>
<organism evidence="7 8">
    <name type="scientific">Clunio marinus</name>
    <dbReference type="NCBI Taxonomy" id="568069"/>
    <lineage>
        <taxon>Eukaryota</taxon>
        <taxon>Metazoa</taxon>
        <taxon>Ecdysozoa</taxon>
        <taxon>Arthropoda</taxon>
        <taxon>Hexapoda</taxon>
        <taxon>Insecta</taxon>
        <taxon>Pterygota</taxon>
        <taxon>Neoptera</taxon>
        <taxon>Endopterygota</taxon>
        <taxon>Diptera</taxon>
        <taxon>Nematocera</taxon>
        <taxon>Chironomoidea</taxon>
        <taxon>Chironomidae</taxon>
        <taxon>Clunio</taxon>
    </lineage>
</organism>
<dbReference type="GO" id="GO:0005634">
    <property type="term" value="C:nucleus"/>
    <property type="evidence" value="ECO:0007669"/>
    <property type="project" value="InterPro"/>
</dbReference>
<dbReference type="EMBL" id="CVRI01000040">
    <property type="protein sequence ID" value="CRK94769.1"/>
    <property type="molecule type" value="Genomic_DNA"/>
</dbReference>
<feature type="binding site" evidence="5">
    <location>
        <position position="73"/>
    </location>
    <ligand>
        <name>Zn(2+)</name>
        <dbReference type="ChEBI" id="CHEBI:29105"/>
    </ligand>
</feature>
<feature type="binding site" evidence="5">
    <location>
        <position position="25"/>
    </location>
    <ligand>
        <name>Zn(2+)</name>
        <dbReference type="ChEBI" id="CHEBI:29105"/>
    </ligand>
</feature>
<name>A0A1J1I8M4_9DIPT</name>
<evidence type="ECO:0000259" key="6">
    <source>
        <dbReference type="PROSITE" id="PS51915"/>
    </source>
</evidence>
<dbReference type="PANTHER" id="PTHR24409:SF295">
    <property type="entry name" value="AZ2-RELATED"/>
    <property type="match status" value="1"/>
</dbReference>
<dbReference type="GO" id="GO:0008270">
    <property type="term" value="F:zinc ion binding"/>
    <property type="evidence" value="ECO:0007669"/>
    <property type="project" value="UniProtKB-UniRule"/>
</dbReference>
<dbReference type="GO" id="GO:0000981">
    <property type="term" value="F:DNA-binding transcription factor activity, RNA polymerase II-specific"/>
    <property type="evidence" value="ECO:0007669"/>
    <property type="project" value="TreeGrafter"/>
</dbReference>
<keyword evidence="4 5" id="KW-0862">Zinc</keyword>
<evidence type="ECO:0000256" key="2">
    <source>
        <dbReference type="ARBA" id="ARBA00022737"/>
    </source>
</evidence>
<dbReference type="OrthoDB" id="7765040at2759"/>
<dbReference type="Gene3D" id="3.30.160.60">
    <property type="entry name" value="Classic Zinc Finger"/>
    <property type="match status" value="1"/>
</dbReference>
<dbReference type="InterPro" id="IPR012934">
    <property type="entry name" value="Znf_AD"/>
</dbReference>
<evidence type="ECO:0000313" key="8">
    <source>
        <dbReference type="Proteomes" id="UP000183832"/>
    </source>
</evidence>
<dbReference type="STRING" id="568069.A0A1J1I8M4"/>
<feature type="domain" description="ZAD" evidence="6">
    <location>
        <begin position="20"/>
        <end position="97"/>
    </location>
</feature>
<proteinExistence type="predicted"/>
<dbReference type="AlphaFoldDB" id="A0A1J1I8M4"/>
<keyword evidence="8" id="KW-1185">Reference proteome</keyword>
<dbReference type="GO" id="GO:0000977">
    <property type="term" value="F:RNA polymerase II transcription regulatory region sequence-specific DNA binding"/>
    <property type="evidence" value="ECO:0007669"/>
    <property type="project" value="TreeGrafter"/>
</dbReference>
<reference evidence="7 8" key="1">
    <citation type="submission" date="2015-04" db="EMBL/GenBank/DDBJ databases">
        <authorList>
            <person name="Syromyatnikov M.Y."/>
            <person name="Popov V.N."/>
        </authorList>
    </citation>
    <scope>NUCLEOTIDE SEQUENCE [LARGE SCALE GENOMIC DNA]</scope>
</reference>
<evidence type="ECO:0000256" key="1">
    <source>
        <dbReference type="ARBA" id="ARBA00022723"/>
    </source>
</evidence>
<sequence length="729" mass="83985">MERFAKIKTSERKRKLDVSGICRCCGMENEEKYPILGPFQEDDGVDFKDKFYKLTGIMVHKTDKMPQFICDMCMDKINDFYEFHLMAQNTEKQTREALGLPKLTVLNQVEPHVRLRDLKYSEEAKLLMERTIMKREIHNDHIPSTSKKRSEKLIALPQPPIKKSKKDISCSICSESFSYQSDFNDHLTKDHIPHIAKYGCGSCRETFDQLSDHKAHETWHTKGGNHYYCFRCLKKFSKLRDYNKHMSNSNCCKSEKFEVFIQDIKCFQCKKKFLTQNLFEWHGCLLKTKGCCRKCGQYFRQKKLLLKHYVLCEERFEVPDFCLDPALKQVKNERNAVTKKVVEVSNDNKKGPKKKTVPNRKDSTVPVIVKKELMMDSQQPPPMDDDYDNYDENITYDNYGNDSDSDEAPQSALEPHVELNENAPKIRIKQERLSDPPTVINQKNSSPLTAQIIRNIKKEKSQNPTVITTATSNIMKLKIKAERGGSAQLLNPLAVKQTPTARKKCFKIPQVLKMKIKMEKKDRGYGDIIDERDEAEAEDEDLLNNEPLPPVTRIKEEKLDPAYGDVHVKNKLKQLINPMALIRRDKAPVSNGFEKSLVISSVTSINPINSTSTDIQTDEIMQSMNSNVDNNARENFDDTNSKTMPEELHENDTNMVQIPTDLLKNQKNHLSQLTANYESLSSTEMLEATSNINNDEATTNDDLDALLKKYEDTPSADNNDLFQELLKFD</sequence>
<dbReference type="Gene3D" id="3.40.1800.20">
    <property type="match status" value="1"/>
</dbReference>
<dbReference type="PROSITE" id="PS00028">
    <property type="entry name" value="ZINC_FINGER_C2H2_1"/>
    <property type="match status" value="2"/>
</dbReference>
<dbReference type="SMART" id="SM00355">
    <property type="entry name" value="ZnF_C2H2"/>
    <property type="match status" value="4"/>
</dbReference>
<evidence type="ECO:0000256" key="3">
    <source>
        <dbReference type="ARBA" id="ARBA00022771"/>
    </source>
</evidence>
<keyword evidence="1 5" id="KW-0479">Metal-binding</keyword>
<accession>A0A1J1I8M4</accession>
<feature type="binding site" evidence="5">
    <location>
        <position position="22"/>
    </location>
    <ligand>
        <name>Zn(2+)</name>
        <dbReference type="ChEBI" id="CHEBI:29105"/>
    </ligand>
</feature>
<dbReference type="SMART" id="SM00868">
    <property type="entry name" value="zf-AD"/>
    <property type="match status" value="1"/>
</dbReference>
<dbReference type="PROSITE" id="PS51915">
    <property type="entry name" value="ZAD"/>
    <property type="match status" value="1"/>
</dbReference>
<dbReference type="InterPro" id="IPR013087">
    <property type="entry name" value="Znf_C2H2_type"/>
</dbReference>
<dbReference type="Pfam" id="PF07776">
    <property type="entry name" value="zf-AD"/>
    <property type="match status" value="1"/>
</dbReference>
<keyword evidence="3 5" id="KW-0863">Zinc-finger</keyword>
<protein>
    <submittedName>
        <fullName evidence="7">CLUMA_CG008263, isoform A</fullName>
    </submittedName>
</protein>
<feature type="binding site" evidence="5">
    <location>
        <position position="70"/>
    </location>
    <ligand>
        <name>Zn(2+)</name>
        <dbReference type="ChEBI" id="CHEBI:29105"/>
    </ligand>
</feature>
<evidence type="ECO:0000256" key="5">
    <source>
        <dbReference type="PROSITE-ProRule" id="PRU01263"/>
    </source>
</evidence>
<keyword evidence="2" id="KW-0677">Repeat</keyword>
<dbReference type="Proteomes" id="UP000183832">
    <property type="component" value="Unassembled WGS sequence"/>
</dbReference>
<evidence type="ECO:0000313" key="7">
    <source>
        <dbReference type="EMBL" id="CRK94769.1"/>
    </source>
</evidence>
<gene>
    <name evidence="7" type="primary">putative AGAP005269-PA</name>
    <name evidence="7" type="ORF">CLUMA_CG008263</name>
</gene>
<dbReference type="PANTHER" id="PTHR24409">
    <property type="entry name" value="ZINC FINGER PROTEIN 142"/>
    <property type="match status" value="1"/>
</dbReference>
<evidence type="ECO:0000256" key="4">
    <source>
        <dbReference type="ARBA" id="ARBA00022833"/>
    </source>
</evidence>